<evidence type="ECO:0000259" key="2">
    <source>
        <dbReference type="Pfam" id="PF05754"/>
    </source>
</evidence>
<evidence type="ECO:0000313" key="4">
    <source>
        <dbReference type="Proteomes" id="UP000008022"/>
    </source>
</evidence>
<proteinExistence type="predicted"/>
<dbReference type="HOGENOM" id="CLU_2871626_0_0_1"/>
<dbReference type="EnsemblPlants" id="ORUFI10G06690.1">
    <property type="protein sequence ID" value="ORUFI10G06690.1"/>
    <property type="gene ID" value="ORUFI10G06690"/>
</dbReference>
<name>A0A0E0QXR6_ORYRU</name>
<dbReference type="Proteomes" id="UP000008022">
    <property type="component" value="Unassembled WGS sequence"/>
</dbReference>
<evidence type="ECO:0000256" key="1">
    <source>
        <dbReference type="SAM" id="MobiDB-lite"/>
    </source>
</evidence>
<dbReference type="AlphaFoldDB" id="A0A0E0QXR6"/>
<evidence type="ECO:0000313" key="3">
    <source>
        <dbReference type="EnsemblPlants" id="ORUFI10G06690.1"/>
    </source>
</evidence>
<dbReference type="Gramene" id="ORUFI10G06690.1">
    <property type="protein sequence ID" value="ORUFI10G06690.1"/>
    <property type="gene ID" value="ORUFI10G06690"/>
</dbReference>
<sequence>MTEDDRRRAPKGNEVLVDDDNGVPAIFGRGKPADGLHLGAAMPKKATTTSRNHEVDGKALPEAE</sequence>
<accession>A0A0E0QXR6</accession>
<feature type="domain" description="DUF834" evidence="2">
    <location>
        <begin position="6"/>
        <end position="57"/>
    </location>
</feature>
<feature type="compositionally biased region" description="Basic and acidic residues" evidence="1">
    <location>
        <begin position="51"/>
        <end position="64"/>
    </location>
</feature>
<dbReference type="Pfam" id="PF05754">
    <property type="entry name" value="DUF834"/>
    <property type="match status" value="1"/>
</dbReference>
<feature type="region of interest" description="Disordered" evidence="1">
    <location>
        <begin position="1"/>
        <end position="64"/>
    </location>
</feature>
<protein>
    <recommendedName>
        <fullName evidence="2">DUF834 domain-containing protein</fullName>
    </recommendedName>
</protein>
<keyword evidence="4" id="KW-1185">Reference proteome</keyword>
<dbReference type="InterPro" id="IPR008552">
    <property type="entry name" value="DUF834"/>
</dbReference>
<reference evidence="3" key="2">
    <citation type="submission" date="2015-06" db="UniProtKB">
        <authorList>
            <consortium name="EnsemblPlants"/>
        </authorList>
    </citation>
    <scope>IDENTIFICATION</scope>
</reference>
<organism evidence="3 4">
    <name type="scientific">Oryza rufipogon</name>
    <name type="common">Brownbeard rice</name>
    <name type="synonym">Asian wild rice</name>
    <dbReference type="NCBI Taxonomy" id="4529"/>
    <lineage>
        <taxon>Eukaryota</taxon>
        <taxon>Viridiplantae</taxon>
        <taxon>Streptophyta</taxon>
        <taxon>Embryophyta</taxon>
        <taxon>Tracheophyta</taxon>
        <taxon>Spermatophyta</taxon>
        <taxon>Magnoliopsida</taxon>
        <taxon>Liliopsida</taxon>
        <taxon>Poales</taxon>
        <taxon>Poaceae</taxon>
        <taxon>BOP clade</taxon>
        <taxon>Oryzoideae</taxon>
        <taxon>Oryzeae</taxon>
        <taxon>Oryzinae</taxon>
        <taxon>Oryza</taxon>
    </lineage>
</organism>
<reference evidence="4" key="1">
    <citation type="submission" date="2013-06" db="EMBL/GenBank/DDBJ databases">
        <authorList>
            <person name="Zhao Q."/>
        </authorList>
    </citation>
    <scope>NUCLEOTIDE SEQUENCE</scope>
    <source>
        <strain evidence="4">cv. W1943</strain>
    </source>
</reference>